<name>A0A8E2EIK7_9PEZI</name>
<feature type="region of interest" description="Disordered" evidence="1">
    <location>
        <begin position="431"/>
        <end position="450"/>
    </location>
</feature>
<feature type="compositionally biased region" description="Basic and acidic residues" evidence="1">
    <location>
        <begin position="337"/>
        <end position="361"/>
    </location>
</feature>
<feature type="region of interest" description="Disordered" evidence="1">
    <location>
        <begin position="317"/>
        <end position="366"/>
    </location>
</feature>
<accession>A0A8E2EIK7</accession>
<keyword evidence="3" id="KW-1185">Reference proteome</keyword>
<protein>
    <submittedName>
        <fullName evidence="2">Uncharacterized protein</fullName>
    </submittedName>
</protein>
<dbReference type="AlphaFoldDB" id="A0A8E2EIK7"/>
<organism evidence="2 3">
    <name type="scientific">Lepidopterella palustris CBS 459.81</name>
    <dbReference type="NCBI Taxonomy" id="1314670"/>
    <lineage>
        <taxon>Eukaryota</taxon>
        <taxon>Fungi</taxon>
        <taxon>Dikarya</taxon>
        <taxon>Ascomycota</taxon>
        <taxon>Pezizomycotina</taxon>
        <taxon>Dothideomycetes</taxon>
        <taxon>Pleosporomycetidae</taxon>
        <taxon>Mytilinidiales</taxon>
        <taxon>Argynnaceae</taxon>
        <taxon>Lepidopterella</taxon>
    </lineage>
</organism>
<dbReference type="OrthoDB" id="3533623at2759"/>
<sequence length="471" mass="52485">MSLSHSRNASEETTASGSSYQIILEHLMQYPGSYEIPLRTMYTLNCAPRAQPLPSHFSRAATPTSTSSSPSPTSSQFAWSDAGNAAAHFTSALMSQISQLPSQPCSLPPSFIVSFVARCFHPQLIMVDFPQALTALDYLKDLETRRRNEMAAAFRRLGVLPNTVGTEADDFSDRYPGVAKWVATIEAKEKKAEAYYTQLYVGLRRWVLINELSLEPFNKHNCVAMLNTLYPPVSSSQPTRILTPTLLKNQRDGFFKYIQSVERHGPTVLKTVMDQGKLEGDNNGWGAVQKCLDKYLLIAKNMIDDCCEVANVDHFGPAEEPEKRKGKKTDSGVSFGSEHRPSTSNSMKDKPLPPSPTEHKSAQKGLSALERITREFKRMRVKSKPEIEEIVKQSKNAALQDITDSDNQKKPKTIKKMRSMGALQTLKAGNMSSTSLVGRRKASDTADYDADEMKRQRVMYETSTKPKGIED</sequence>
<dbReference type="EMBL" id="KV744836">
    <property type="protein sequence ID" value="OCK84480.1"/>
    <property type="molecule type" value="Genomic_DNA"/>
</dbReference>
<feature type="compositionally biased region" description="Low complexity" evidence="1">
    <location>
        <begin position="62"/>
        <end position="75"/>
    </location>
</feature>
<proteinExistence type="predicted"/>
<feature type="region of interest" description="Disordered" evidence="1">
    <location>
        <begin position="55"/>
        <end position="77"/>
    </location>
</feature>
<gene>
    <name evidence="2" type="ORF">K432DRAFT_389465</name>
</gene>
<reference evidence="2 3" key="1">
    <citation type="journal article" date="2016" name="Nat. Commun.">
        <title>Ectomycorrhizal ecology is imprinted in the genome of the dominant symbiotic fungus Cenococcum geophilum.</title>
        <authorList>
            <consortium name="DOE Joint Genome Institute"/>
            <person name="Peter M."/>
            <person name="Kohler A."/>
            <person name="Ohm R.A."/>
            <person name="Kuo A."/>
            <person name="Krutzmann J."/>
            <person name="Morin E."/>
            <person name="Arend M."/>
            <person name="Barry K.W."/>
            <person name="Binder M."/>
            <person name="Choi C."/>
            <person name="Clum A."/>
            <person name="Copeland A."/>
            <person name="Grisel N."/>
            <person name="Haridas S."/>
            <person name="Kipfer T."/>
            <person name="LaButti K."/>
            <person name="Lindquist E."/>
            <person name="Lipzen A."/>
            <person name="Maire R."/>
            <person name="Meier B."/>
            <person name="Mihaltcheva S."/>
            <person name="Molinier V."/>
            <person name="Murat C."/>
            <person name="Poggeler S."/>
            <person name="Quandt C.A."/>
            <person name="Sperisen C."/>
            <person name="Tritt A."/>
            <person name="Tisserant E."/>
            <person name="Crous P.W."/>
            <person name="Henrissat B."/>
            <person name="Nehls U."/>
            <person name="Egli S."/>
            <person name="Spatafora J.W."/>
            <person name="Grigoriev I.V."/>
            <person name="Martin F.M."/>
        </authorList>
    </citation>
    <scope>NUCLEOTIDE SEQUENCE [LARGE SCALE GENOMIC DNA]</scope>
    <source>
        <strain evidence="2 3">CBS 459.81</strain>
    </source>
</reference>
<evidence type="ECO:0000313" key="3">
    <source>
        <dbReference type="Proteomes" id="UP000250266"/>
    </source>
</evidence>
<evidence type="ECO:0000313" key="2">
    <source>
        <dbReference type="EMBL" id="OCK84480.1"/>
    </source>
</evidence>
<evidence type="ECO:0000256" key="1">
    <source>
        <dbReference type="SAM" id="MobiDB-lite"/>
    </source>
</evidence>
<dbReference type="Proteomes" id="UP000250266">
    <property type="component" value="Unassembled WGS sequence"/>
</dbReference>